<dbReference type="GO" id="GO:0140956">
    <property type="term" value="F:histone H3K79 trimethyltransferase activity"/>
    <property type="evidence" value="ECO:0007669"/>
    <property type="project" value="UniProtKB-EC"/>
</dbReference>
<keyword evidence="6" id="KW-1133">Transmembrane helix</keyword>
<keyword evidence="3" id="KW-0156">Chromatin regulator</keyword>
<evidence type="ECO:0000256" key="5">
    <source>
        <dbReference type="ARBA" id="ARBA00047770"/>
    </source>
</evidence>
<dbReference type="Pfam" id="PF08123">
    <property type="entry name" value="DOT1"/>
    <property type="match status" value="1"/>
</dbReference>
<dbReference type="GO" id="GO:0051726">
    <property type="term" value="P:regulation of cell cycle"/>
    <property type="evidence" value="ECO:0007669"/>
    <property type="project" value="InterPro"/>
</dbReference>
<evidence type="ECO:0000256" key="3">
    <source>
        <dbReference type="ARBA" id="ARBA00022853"/>
    </source>
</evidence>
<proteinExistence type="predicted"/>
<evidence type="ECO:0000256" key="4">
    <source>
        <dbReference type="ARBA" id="ARBA00029821"/>
    </source>
</evidence>
<evidence type="ECO:0000259" key="7">
    <source>
        <dbReference type="PROSITE" id="PS51569"/>
    </source>
</evidence>
<dbReference type="Gene3D" id="3.40.50.150">
    <property type="entry name" value="Vaccinia Virus protein VP39"/>
    <property type="match status" value="1"/>
</dbReference>
<evidence type="ECO:0000313" key="8">
    <source>
        <dbReference type="EMBL" id="GGI87350.1"/>
    </source>
</evidence>
<dbReference type="InterPro" id="IPR025789">
    <property type="entry name" value="DOT1_dom"/>
</dbReference>
<dbReference type="AlphaFoldDB" id="A0A917NBV2"/>
<keyword evidence="6" id="KW-0472">Membrane</keyword>
<name>A0A917NBV2_9GAMM</name>
<protein>
    <recommendedName>
        <fullName evidence="2">Histone-lysine N-methyltransferase, H3 lysine-79 specific</fullName>
        <ecNumber evidence="1">2.1.1.360</ecNumber>
    </recommendedName>
    <alternativeName>
        <fullName evidence="4">Histone H3-K79 methyltransferase</fullName>
    </alternativeName>
</protein>
<accession>A0A917NBV2</accession>
<dbReference type="RefSeq" id="WP_229669358.1">
    <property type="nucleotide sequence ID" value="NZ_BMOB01000006.1"/>
</dbReference>
<organism evidence="8 9">
    <name type="scientific">Legionella impletisoli</name>
    <dbReference type="NCBI Taxonomy" id="343510"/>
    <lineage>
        <taxon>Bacteria</taxon>
        <taxon>Pseudomonadati</taxon>
        <taxon>Pseudomonadota</taxon>
        <taxon>Gammaproteobacteria</taxon>
        <taxon>Legionellales</taxon>
        <taxon>Legionellaceae</taxon>
        <taxon>Legionella</taxon>
    </lineage>
</organism>
<gene>
    <name evidence="8" type="ORF">GCM10007966_15100</name>
</gene>
<evidence type="ECO:0000256" key="1">
    <source>
        <dbReference type="ARBA" id="ARBA00012190"/>
    </source>
</evidence>
<dbReference type="PANTHER" id="PTHR21451">
    <property type="entry name" value="HISTONE H3 METHYLTRANSFERASE"/>
    <property type="match status" value="1"/>
</dbReference>
<dbReference type="GO" id="GO:0032259">
    <property type="term" value="P:methylation"/>
    <property type="evidence" value="ECO:0007669"/>
    <property type="project" value="UniProtKB-KW"/>
</dbReference>
<dbReference type="SUPFAM" id="SSF53335">
    <property type="entry name" value="S-adenosyl-L-methionine-dependent methyltransferases"/>
    <property type="match status" value="1"/>
</dbReference>
<dbReference type="InterPro" id="IPR029063">
    <property type="entry name" value="SAM-dependent_MTases_sf"/>
</dbReference>
<dbReference type="InterPro" id="IPR030445">
    <property type="entry name" value="H3-K79_meTrfase"/>
</dbReference>
<sequence length="239" mass="27643">MLQTNMNVAHLLIIVFIMLIVLLMLILPHVLVGIRYARWQRQLDLPKHAVIFKALYQPINGFLLSKRARVHQDAFDYFYGEIDFHSFIALLFLTHLNRETIFYDLGSGTGKAVLASAMVFDVKRSIGIELFKELHEAAKLQQEKLKNHSEYKGKAARITFLNEDFLAADFSDATLIFINATSFIGPTWQRLCKRLERVKTNTRVITTSKQLQATHFSLESTHPVRMSWGIVQAYIYRRN</sequence>
<keyword evidence="6" id="KW-0812">Transmembrane</keyword>
<keyword evidence="8" id="KW-0808">Transferase</keyword>
<evidence type="ECO:0000256" key="6">
    <source>
        <dbReference type="SAM" id="Phobius"/>
    </source>
</evidence>
<dbReference type="EC" id="2.1.1.360" evidence="1"/>
<keyword evidence="9" id="KW-1185">Reference proteome</keyword>
<feature type="transmembrane region" description="Helical" evidence="6">
    <location>
        <begin position="12"/>
        <end position="32"/>
    </location>
</feature>
<evidence type="ECO:0000256" key="2">
    <source>
        <dbReference type="ARBA" id="ARBA00020987"/>
    </source>
</evidence>
<comment type="caution">
    <text evidence="8">The sequence shown here is derived from an EMBL/GenBank/DDBJ whole genome shotgun (WGS) entry which is preliminary data.</text>
</comment>
<dbReference type="EMBL" id="BMOB01000006">
    <property type="protein sequence ID" value="GGI87350.1"/>
    <property type="molecule type" value="Genomic_DNA"/>
</dbReference>
<reference evidence="8" key="1">
    <citation type="journal article" date="2014" name="Int. J. Syst. Evol. Microbiol.">
        <title>Complete genome sequence of Corynebacterium casei LMG S-19264T (=DSM 44701T), isolated from a smear-ripened cheese.</title>
        <authorList>
            <consortium name="US DOE Joint Genome Institute (JGI-PGF)"/>
            <person name="Walter F."/>
            <person name="Albersmeier A."/>
            <person name="Kalinowski J."/>
            <person name="Ruckert C."/>
        </authorList>
    </citation>
    <scope>NUCLEOTIDE SEQUENCE</scope>
    <source>
        <strain evidence="8">JCM 13919</strain>
    </source>
</reference>
<reference evidence="8" key="2">
    <citation type="submission" date="2020-09" db="EMBL/GenBank/DDBJ databases">
        <authorList>
            <person name="Sun Q."/>
            <person name="Ohkuma M."/>
        </authorList>
    </citation>
    <scope>NUCLEOTIDE SEQUENCE</scope>
    <source>
        <strain evidence="8">JCM 13919</strain>
    </source>
</reference>
<comment type="catalytic activity">
    <reaction evidence="5">
        <text>L-lysyl(79)-[histone H3] + 3 S-adenosyl-L-methionine = N(6),N(6),N(6)-trimethyl-L-lysyl(79)-[histone H3] + 3 S-adenosyl-L-homocysteine + 3 H(+)</text>
        <dbReference type="Rhea" id="RHEA:60328"/>
        <dbReference type="Rhea" id="RHEA-COMP:15549"/>
        <dbReference type="Rhea" id="RHEA-COMP:15552"/>
        <dbReference type="ChEBI" id="CHEBI:15378"/>
        <dbReference type="ChEBI" id="CHEBI:29969"/>
        <dbReference type="ChEBI" id="CHEBI:57856"/>
        <dbReference type="ChEBI" id="CHEBI:59789"/>
        <dbReference type="ChEBI" id="CHEBI:61961"/>
        <dbReference type="EC" id="2.1.1.360"/>
    </reaction>
</comment>
<dbReference type="PROSITE" id="PS51569">
    <property type="entry name" value="DOT1"/>
    <property type="match status" value="1"/>
</dbReference>
<dbReference type="PANTHER" id="PTHR21451:SF19">
    <property type="entry name" value="ACTIVATED IN BLOCKED UNFOLDED PROTEIN RESPONSE"/>
    <property type="match status" value="1"/>
</dbReference>
<keyword evidence="8" id="KW-0489">Methyltransferase</keyword>
<feature type="domain" description="DOT1" evidence="7">
    <location>
        <begin position="1"/>
        <end position="239"/>
    </location>
</feature>
<dbReference type="Proteomes" id="UP000630149">
    <property type="component" value="Unassembled WGS sequence"/>
</dbReference>
<evidence type="ECO:0000313" key="9">
    <source>
        <dbReference type="Proteomes" id="UP000630149"/>
    </source>
</evidence>